<keyword evidence="2" id="KW-1185">Reference proteome</keyword>
<reference evidence="1" key="2">
    <citation type="submission" date="2025-09" db="UniProtKB">
        <authorList>
            <consortium name="EnsemblPlants"/>
        </authorList>
    </citation>
    <scope>IDENTIFICATION</scope>
</reference>
<evidence type="ECO:0000313" key="1">
    <source>
        <dbReference type="EnsemblPlants" id="AVESA.00010b.r2.4DG0789730.1.CDS.1"/>
    </source>
</evidence>
<name>A0ACD5XG86_AVESA</name>
<proteinExistence type="predicted"/>
<dbReference type="Proteomes" id="UP001732700">
    <property type="component" value="Chromosome 4D"/>
</dbReference>
<sequence>MRDWSSLAPDLIRHVSDLLLAPSNIESYLDMQAVCSGWRSAMADSSPHGAADLRFCPRHWVMLQDDGGDDQGRLFVNVSTGRFFRHRIPAVRGHALVGASDGLLVLAEIQSPHRCRVFNPLTGQMLRFAAPIPILGESGTVAVAAGSDPMLLLASSGAVDGRAETAWFADPAGDYFFGRAAGSARHVIAATVAYAGQIYMAYTDGSVSRRVGSSAQHGHDELVIIAAAVTKPADQSTVIEAVFLVESAGDLLLVLRQRYFLGVFKVDVERKALEPVTSIGGRALFLGRRCLSVAADRFPTLEGDCLYFASPLYSQKLSAQSILRFKIGGDWEWLVSSNLLSIASVFLAYCLHLPHVKAQLLMHRST</sequence>
<protein>
    <submittedName>
        <fullName evidence="1">Uncharacterized protein</fullName>
    </submittedName>
</protein>
<organism evidence="1 2">
    <name type="scientific">Avena sativa</name>
    <name type="common">Oat</name>
    <dbReference type="NCBI Taxonomy" id="4498"/>
    <lineage>
        <taxon>Eukaryota</taxon>
        <taxon>Viridiplantae</taxon>
        <taxon>Streptophyta</taxon>
        <taxon>Embryophyta</taxon>
        <taxon>Tracheophyta</taxon>
        <taxon>Spermatophyta</taxon>
        <taxon>Magnoliopsida</taxon>
        <taxon>Liliopsida</taxon>
        <taxon>Poales</taxon>
        <taxon>Poaceae</taxon>
        <taxon>BOP clade</taxon>
        <taxon>Pooideae</taxon>
        <taxon>Poodae</taxon>
        <taxon>Poeae</taxon>
        <taxon>Poeae Chloroplast Group 1 (Aveneae type)</taxon>
        <taxon>Aveninae</taxon>
        <taxon>Avena</taxon>
    </lineage>
</organism>
<evidence type="ECO:0000313" key="2">
    <source>
        <dbReference type="Proteomes" id="UP001732700"/>
    </source>
</evidence>
<accession>A0ACD5XG86</accession>
<reference evidence="1" key="1">
    <citation type="submission" date="2021-05" db="EMBL/GenBank/DDBJ databases">
        <authorList>
            <person name="Scholz U."/>
            <person name="Mascher M."/>
            <person name="Fiebig A."/>
        </authorList>
    </citation>
    <scope>NUCLEOTIDE SEQUENCE [LARGE SCALE GENOMIC DNA]</scope>
</reference>
<dbReference type="EnsemblPlants" id="AVESA.00010b.r2.4DG0789730.1">
    <property type="protein sequence ID" value="AVESA.00010b.r2.4DG0789730.1.CDS.1"/>
    <property type="gene ID" value="AVESA.00010b.r2.4DG0789730"/>
</dbReference>